<dbReference type="AlphaFoldDB" id="G9BAM4"/>
<gene>
    <name evidence="1" type="ORF">E6-3G_25</name>
</gene>
<sequence>MVEPTRLRHRITRIIAATRFPFVDQESWADDHVTIVNDETKRYAVKTDQGVLYPSIVITKKNGEIREFGTVESTEDIAPESVPRWRALSETAPIGREHKKLFLYVPEGHEEETLRLLEENAVDYDGIRGYRVERQALRILPYRTLNDEYDDVVT</sequence>
<reference evidence="1" key="1">
    <citation type="journal article" date="2012" name="Environ. Microbiol.">
        <title>Genetic structure of three fosmid-fragments encoding 16S rRNA genes of the Miscellaneous Crenarchaeotic Group (MCG): implications for physiology and evolution of marine sedimentary archaea.</title>
        <authorList>
            <person name="Li P.Y."/>
            <person name="Xie B.B."/>
            <person name="Zhang X.Y."/>
            <person name="Qin Q.L."/>
            <person name="Dang H.Y."/>
            <person name="Wang X.M."/>
            <person name="Chen X.L."/>
            <person name="Yu J."/>
            <person name="Zhang Y.Z."/>
        </authorList>
    </citation>
    <scope>NUCLEOTIDE SEQUENCE</scope>
</reference>
<organism evidence="1">
    <name type="scientific">uncultured marine crenarchaeote E6-3G</name>
    <dbReference type="NCBI Taxonomy" id="907719"/>
    <lineage>
        <taxon>Archaea</taxon>
        <taxon>Candidatus Bathyarchaeota</taxon>
        <taxon>environmental samples</taxon>
    </lineage>
</organism>
<dbReference type="EMBL" id="HQ214610">
    <property type="protein sequence ID" value="ADP09440.1"/>
    <property type="molecule type" value="Genomic_DNA"/>
</dbReference>
<protein>
    <submittedName>
        <fullName evidence="1">Uncharacterized protein</fullName>
    </submittedName>
</protein>
<name>G9BAM4_9ARCH</name>
<evidence type="ECO:0000313" key="1">
    <source>
        <dbReference type="EMBL" id="ADP09440.1"/>
    </source>
</evidence>
<proteinExistence type="predicted"/>
<accession>G9BAM4</accession>